<protein>
    <submittedName>
        <fullName evidence="1">Uncharacterized protein</fullName>
    </submittedName>
</protein>
<comment type="caution">
    <text evidence="1">The sequence shown here is derived from an EMBL/GenBank/DDBJ whole genome shotgun (WGS) entry which is preliminary data.</text>
</comment>
<organism evidence="1 2">
    <name type="scientific">Phaeovulum veldkampii DSM 11550</name>
    <dbReference type="NCBI Taxonomy" id="1185920"/>
    <lineage>
        <taxon>Bacteria</taxon>
        <taxon>Pseudomonadati</taxon>
        <taxon>Pseudomonadota</taxon>
        <taxon>Alphaproteobacteria</taxon>
        <taxon>Rhodobacterales</taxon>
        <taxon>Paracoccaceae</taxon>
        <taxon>Phaeovulum</taxon>
    </lineage>
</organism>
<reference evidence="1 2" key="1">
    <citation type="submission" date="2018-03" db="EMBL/GenBank/DDBJ databases">
        <title>Rhodobacter veldkampii.</title>
        <authorList>
            <person name="Meyer T.E."/>
            <person name="Miller S."/>
            <person name="Lodha T."/>
            <person name="Gandham S."/>
            <person name="Chintalapati S."/>
            <person name="Chintalapati V.R."/>
        </authorList>
    </citation>
    <scope>NUCLEOTIDE SEQUENCE [LARGE SCALE GENOMIC DNA]</scope>
    <source>
        <strain evidence="1 2">DSM 11550</strain>
    </source>
</reference>
<dbReference type="RefSeq" id="WP_107324426.1">
    <property type="nucleotide sequence ID" value="NZ_PZKF01000010.1"/>
</dbReference>
<sequence>MMAAADTRLNSREVQAAVAFIALRAASQADAEKGIVSAALAIVLATRGPVGAVDYFRDLADVIERDVVLPPGEAMQ</sequence>
<evidence type="ECO:0000313" key="2">
    <source>
        <dbReference type="Proteomes" id="UP000241899"/>
    </source>
</evidence>
<gene>
    <name evidence="1" type="ORF">C5F46_05825</name>
</gene>
<name>A0A2T4JJL8_9RHOB</name>
<accession>A0A2T4JJL8</accession>
<dbReference type="AlphaFoldDB" id="A0A2T4JJL8"/>
<proteinExistence type="predicted"/>
<dbReference type="Proteomes" id="UP000241899">
    <property type="component" value="Unassembled WGS sequence"/>
</dbReference>
<evidence type="ECO:0000313" key="1">
    <source>
        <dbReference type="EMBL" id="PTE18068.1"/>
    </source>
</evidence>
<keyword evidence="2" id="KW-1185">Reference proteome</keyword>
<dbReference type="EMBL" id="PZKF01000010">
    <property type="protein sequence ID" value="PTE18068.1"/>
    <property type="molecule type" value="Genomic_DNA"/>
</dbReference>